<name>D3VFE9_XENNA</name>
<dbReference type="Pfam" id="PF02826">
    <property type="entry name" value="2-Hacid_dh_C"/>
    <property type="match status" value="1"/>
</dbReference>
<protein>
    <submittedName>
        <fullName evidence="7">Fermentative D-lactate dehydrogenase, NAD-dependent</fullName>
        <ecNumber evidence="7">1.1.1.28</ecNumber>
    </submittedName>
</protein>
<dbReference type="PANTHER" id="PTHR43026">
    <property type="entry name" value="2-HYDROXYACID DEHYDROGENASE HOMOLOG 1-RELATED"/>
    <property type="match status" value="1"/>
</dbReference>
<feature type="domain" description="D-isomer specific 2-hydroxyacid dehydrogenase catalytic" evidence="5">
    <location>
        <begin position="21"/>
        <end position="342"/>
    </location>
</feature>
<dbReference type="eggNOG" id="COG1052">
    <property type="taxonomic scope" value="Bacteria"/>
</dbReference>
<dbReference type="Pfam" id="PF00389">
    <property type="entry name" value="2-Hacid_dh"/>
    <property type="match status" value="1"/>
</dbReference>
<dbReference type="InterPro" id="IPR058205">
    <property type="entry name" value="D-LDH-like"/>
</dbReference>
<dbReference type="Proteomes" id="UP000008075">
    <property type="component" value="Chromosome"/>
</dbReference>
<dbReference type="FunFam" id="3.40.50.720:FF:000050">
    <property type="entry name" value="D-lactate dehydrogenase"/>
    <property type="match status" value="1"/>
</dbReference>
<dbReference type="Gene3D" id="3.40.50.720">
    <property type="entry name" value="NAD(P)-binding Rossmann-like Domain"/>
    <property type="match status" value="2"/>
</dbReference>
<dbReference type="EC" id="1.1.1.28" evidence="7"/>
<accession>D3VFE9</accession>
<dbReference type="GO" id="GO:0051287">
    <property type="term" value="F:NAD binding"/>
    <property type="evidence" value="ECO:0007669"/>
    <property type="project" value="InterPro"/>
</dbReference>
<dbReference type="PROSITE" id="PS00670">
    <property type="entry name" value="D_2_HYDROXYACID_DH_2"/>
    <property type="match status" value="1"/>
</dbReference>
<evidence type="ECO:0000313" key="8">
    <source>
        <dbReference type="Proteomes" id="UP000008075"/>
    </source>
</evidence>
<proteinExistence type="inferred from homology"/>
<dbReference type="InterPro" id="IPR029752">
    <property type="entry name" value="D-isomer_DH_CS1"/>
</dbReference>
<dbReference type="PROSITE" id="PS00671">
    <property type="entry name" value="D_2_HYDROXYACID_DH_3"/>
    <property type="match status" value="1"/>
</dbReference>
<gene>
    <name evidence="7" type="primary">ldhA</name>
    <name evidence="7" type="ordered locus">XNC1_2204</name>
</gene>
<evidence type="ECO:0000259" key="5">
    <source>
        <dbReference type="Pfam" id="PF00389"/>
    </source>
</evidence>
<evidence type="ECO:0000259" key="6">
    <source>
        <dbReference type="Pfam" id="PF02826"/>
    </source>
</evidence>
<evidence type="ECO:0000256" key="2">
    <source>
        <dbReference type="ARBA" id="ARBA00023002"/>
    </source>
</evidence>
<comment type="similarity">
    <text evidence="1 4">Belongs to the D-isomer specific 2-hydroxyacid dehydrogenase family.</text>
</comment>
<dbReference type="STRING" id="406817.XNC1_2204"/>
<evidence type="ECO:0000313" key="7">
    <source>
        <dbReference type="EMBL" id="CBJ90263.1"/>
    </source>
</evidence>
<dbReference type="InterPro" id="IPR029753">
    <property type="entry name" value="D-isomer_DH_CS"/>
</dbReference>
<keyword evidence="8" id="KW-1185">Reference proteome</keyword>
<dbReference type="FunFam" id="3.40.50.720:FF:000052">
    <property type="entry name" value="D-lactate dehydrogenase"/>
    <property type="match status" value="1"/>
</dbReference>
<dbReference type="SUPFAM" id="SSF51735">
    <property type="entry name" value="NAD(P)-binding Rossmann-fold domains"/>
    <property type="match status" value="1"/>
</dbReference>
<dbReference type="GO" id="GO:0008720">
    <property type="term" value="F:D-lactate dehydrogenase (NAD+) activity"/>
    <property type="evidence" value="ECO:0007669"/>
    <property type="project" value="UniProtKB-EC"/>
</dbReference>
<dbReference type="InterPro" id="IPR036291">
    <property type="entry name" value="NAD(P)-bd_dom_sf"/>
</dbReference>
<dbReference type="EMBL" id="FN667742">
    <property type="protein sequence ID" value="CBJ90263.1"/>
    <property type="molecule type" value="Genomic_DNA"/>
</dbReference>
<dbReference type="InterPro" id="IPR006140">
    <property type="entry name" value="D-isomer_DH_NAD-bd"/>
</dbReference>
<evidence type="ECO:0000256" key="1">
    <source>
        <dbReference type="ARBA" id="ARBA00005854"/>
    </source>
</evidence>
<reference evidence="7 8" key="1">
    <citation type="journal article" date="2011" name="PLoS ONE">
        <title>The entomopathogenic bacterial endosymbionts xenorhabdus and photorhabdus: convergent lifestyles from divergent genomes.</title>
        <authorList>
            <person name="Chaston J.M."/>
            <person name="Suen G."/>
            <person name="Tucker S.L."/>
            <person name="Andersen A.W."/>
            <person name="Bhasin A."/>
            <person name="Bode E."/>
            <person name="Bode H.B."/>
            <person name="Brachmann A.O."/>
            <person name="Cowles C.E."/>
            <person name="Cowles K.N."/>
            <person name="Darby C."/>
            <person name="de Leon L."/>
            <person name="Drace K."/>
            <person name="Du Z."/>
            <person name="Givaudan A."/>
            <person name="Herbert Tran E.E."/>
            <person name="Jewell K.A."/>
            <person name="Knack J.J."/>
            <person name="Krasomil-Osterfeld K.C."/>
            <person name="Kukor R."/>
            <person name="Lanois A."/>
            <person name="Latreille P."/>
            <person name="Leimgruber N.K."/>
            <person name="Lipke C.M."/>
            <person name="Liu R."/>
            <person name="Lu X."/>
            <person name="Martens E.C."/>
            <person name="Marri P.R."/>
            <person name="Medigue C."/>
            <person name="Menard M.L."/>
            <person name="Miller N.M."/>
            <person name="Morales-Soto N."/>
            <person name="Norton S."/>
            <person name="Ogier J.C."/>
            <person name="Orchard S.S."/>
            <person name="Park D."/>
            <person name="Park Y."/>
            <person name="Qurollo B.A."/>
            <person name="Sugar D.R."/>
            <person name="Richards G.R."/>
            <person name="Rouy Z."/>
            <person name="Slominski B."/>
            <person name="Slominski K."/>
            <person name="Snyder H."/>
            <person name="Tjaden B.C."/>
            <person name="van der Hoeven R."/>
            <person name="Welch R.D."/>
            <person name="Wheeler C."/>
            <person name="Xiang B."/>
            <person name="Barbazuk B."/>
            <person name="Gaudriault S."/>
            <person name="Goodner B."/>
            <person name="Slater S.C."/>
            <person name="Forst S."/>
            <person name="Goldman B.S."/>
            <person name="Goodrich-Blair H."/>
        </authorList>
    </citation>
    <scope>NUCLEOTIDE SEQUENCE [LARGE SCALE GENOMIC DNA]</scope>
    <source>
        <strain evidence="8">ATCC 19061 / DSM 3370 / CCUG 14189 / LMG 1036 / NCIMB 9965 / AN6</strain>
    </source>
</reference>
<dbReference type="HOGENOM" id="CLU_019796_1_1_6"/>
<keyword evidence="2 4" id="KW-0560">Oxidoreductase</keyword>
<dbReference type="InterPro" id="IPR006139">
    <property type="entry name" value="D-isomer_2_OHA_DH_cat_dom"/>
</dbReference>
<keyword evidence="3" id="KW-0520">NAD</keyword>
<dbReference type="CDD" id="cd12183">
    <property type="entry name" value="LDH_like_2"/>
    <property type="match status" value="1"/>
</dbReference>
<feature type="domain" description="D-isomer specific 2-hydroxyacid dehydrogenase NAD-binding" evidence="6">
    <location>
        <begin position="124"/>
        <end position="311"/>
    </location>
</feature>
<sequence>MILQLLCGGDVVMKLVVYSTKQYDRKHLEMLNQKLGLDYHIEFFDFPLSPQTAKNAIGADAVCIFVNDDGGREVLQELAEMDIKILALRCAGFNNVDLDAAKEFGIQIVRVPAYSPESVAEHTVGLMLCLNRRIHRAYQRTRDANFSLEGLTGFNMYKRTAGIIGTGKIGIATLRILKGFGMHLLAHDPYPNPEALDMGVQYVDLDTLYAESDVLSLHCPMTPENHHLLDETAFSKMKNGVMIINTSRGALIDSIAAINALKQQKIGALGMDVYENERDLFFEDKSNDVIQDDIFRRLSSCHNVLFTGHQAFLTEEALTSISETTLQNIQQLISGENCPNIVG</sequence>
<dbReference type="KEGG" id="xne:XNC1_2204"/>
<evidence type="ECO:0000256" key="4">
    <source>
        <dbReference type="RuleBase" id="RU003719"/>
    </source>
</evidence>
<dbReference type="PROSITE" id="PS00065">
    <property type="entry name" value="D_2_HYDROXYACID_DH_1"/>
    <property type="match status" value="1"/>
</dbReference>
<organism evidence="7 8">
    <name type="scientific">Xenorhabdus nematophila (strain ATCC 19061 / DSM 3370 / CCUG 14189 / LMG 1036 / NCIMB 9965 / AN6)</name>
    <dbReference type="NCBI Taxonomy" id="406817"/>
    <lineage>
        <taxon>Bacteria</taxon>
        <taxon>Pseudomonadati</taxon>
        <taxon>Pseudomonadota</taxon>
        <taxon>Gammaproteobacteria</taxon>
        <taxon>Enterobacterales</taxon>
        <taxon>Morganellaceae</taxon>
        <taxon>Xenorhabdus</taxon>
    </lineage>
</organism>
<dbReference type="PANTHER" id="PTHR43026:SF1">
    <property type="entry name" value="2-HYDROXYACID DEHYDROGENASE HOMOLOG 1-RELATED"/>
    <property type="match status" value="1"/>
</dbReference>
<dbReference type="SUPFAM" id="SSF52283">
    <property type="entry name" value="Formate/glycerate dehydrogenase catalytic domain-like"/>
    <property type="match status" value="1"/>
</dbReference>
<evidence type="ECO:0000256" key="3">
    <source>
        <dbReference type="ARBA" id="ARBA00023027"/>
    </source>
</evidence>
<dbReference type="AlphaFoldDB" id="D3VFE9"/>